<protein>
    <submittedName>
        <fullName evidence="1">Uncharacterized protein</fullName>
    </submittedName>
</protein>
<evidence type="ECO:0000313" key="2">
    <source>
        <dbReference type="Proteomes" id="UP000198982"/>
    </source>
</evidence>
<gene>
    <name evidence="1" type="ORF">SAMN05216178_6913</name>
</gene>
<organism evidence="1 2">
    <name type="scientific">Pseudomonas saponiphila</name>
    <dbReference type="NCBI Taxonomy" id="556534"/>
    <lineage>
        <taxon>Bacteria</taxon>
        <taxon>Pseudomonadati</taxon>
        <taxon>Pseudomonadota</taxon>
        <taxon>Gammaproteobacteria</taxon>
        <taxon>Pseudomonadales</taxon>
        <taxon>Pseudomonadaceae</taxon>
        <taxon>Pseudomonas</taxon>
    </lineage>
</organism>
<dbReference type="Proteomes" id="UP000198982">
    <property type="component" value="Unassembled WGS sequence"/>
</dbReference>
<name>A0A1H4ZZ67_9PSED</name>
<dbReference type="EMBL" id="FNTJ01000003">
    <property type="protein sequence ID" value="SED35496.1"/>
    <property type="molecule type" value="Genomic_DNA"/>
</dbReference>
<keyword evidence="2" id="KW-1185">Reference proteome</keyword>
<proteinExistence type="predicted"/>
<evidence type="ECO:0000313" key="1">
    <source>
        <dbReference type="EMBL" id="SED35496.1"/>
    </source>
</evidence>
<dbReference type="AlphaFoldDB" id="A0A1H4ZZ67"/>
<sequence>MQSTKKPVAVTVYISEAPEAEDSCSSMSVATEREAEIMLWALAKQAIPEWAMFTRAGSNEPTTNADMGSLEVPAELAAEVAAEVERQNKVALETIVVEEGLNSVYDKLAKHFGDLPDFVQQVSSIAEAWAKDCYQHPVG</sequence>
<dbReference type="RefSeq" id="WP_143038380.1">
    <property type="nucleotide sequence ID" value="NZ_FNTJ01000003.1"/>
</dbReference>
<reference evidence="2" key="1">
    <citation type="submission" date="2016-10" db="EMBL/GenBank/DDBJ databases">
        <authorList>
            <person name="Varghese N."/>
            <person name="Submissions S."/>
        </authorList>
    </citation>
    <scope>NUCLEOTIDE SEQUENCE [LARGE SCALE GENOMIC DNA]</scope>
    <source>
        <strain evidence="2">DSM 9751</strain>
    </source>
</reference>
<accession>A0A1H4ZZ67</accession>